<evidence type="ECO:0000313" key="3">
    <source>
        <dbReference type="Proteomes" id="UP000499080"/>
    </source>
</evidence>
<dbReference type="Proteomes" id="UP000499080">
    <property type="component" value="Unassembled WGS sequence"/>
</dbReference>
<organism evidence="2 3">
    <name type="scientific">Araneus ventricosus</name>
    <name type="common">Orbweaver spider</name>
    <name type="synonym">Epeira ventricosa</name>
    <dbReference type="NCBI Taxonomy" id="182803"/>
    <lineage>
        <taxon>Eukaryota</taxon>
        <taxon>Metazoa</taxon>
        <taxon>Ecdysozoa</taxon>
        <taxon>Arthropoda</taxon>
        <taxon>Chelicerata</taxon>
        <taxon>Arachnida</taxon>
        <taxon>Araneae</taxon>
        <taxon>Araneomorphae</taxon>
        <taxon>Entelegynae</taxon>
        <taxon>Araneoidea</taxon>
        <taxon>Araneidae</taxon>
        <taxon>Araneus</taxon>
    </lineage>
</organism>
<name>A0A4Y2NTM3_ARAVE</name>
<sequence length="81" mass="8682">MLRGDGTQQGKRKSPSIDKALEGACCLLNYSSYRVPKALKKAEEKARKKKAKEGGESSSKVEAPPPDSNEVAEASTSAEKE</sequence>
<keyword evidence="3" id="KW-1185">Reference proteome</keyword>
<accession>A0A4Y2NTM3</accession>
<protein>
    <submittedName>
        <fullName evidence="2">Uncharacterized protein</fullName>
    </submittedName>
</protein>
<dbReference type="EMBL" id="BGPR01009778">
    <property type="protein sequence ID" value="GBN42213.1"/>
    <property type="molecule type" value="Genomic_DNA"/>
</dbReference>
<evidence type="ECO:0000313" key="2">
    <source>
        <dbReference type="EMBL" id="GBN42213.1"/>
    </source>
</evidence>
<dbReference type="AlphaFoldDB" id="A0A4Y2NTM3"/>
<feature type="region of interest" description="Disordered" evidence="1">
    <location>
        <begin position="40"/>
        <end position="81"/>
    </location>
</feature>
<proteinExistence type="predicted"/>
<reference evidence="2 3" key="1">
    <citation type="journal article" date="2019" name="Sci. Rep.">
        <title>Orb-weaving spider Araneus ventricosus genome elucidates the spidroin gene catalogue.</title>
        <authorList>
            <person name="Kono N."/>
            <person name="Nakamura H."/>
            <person name="Ohtoshi R."/>
            <person name="Moran D.A.P."/>
            <person name="Shinohara A."/>
            <person name="Yoshida Y."/>
            <person name="Fujiwara M."/>
            <person name="Mori M."/>
            <person name="Tomita M."/>
            <person name="Arakawa K."/>
        </authorList>
    </citation>
    <scope>NUCLEOTIDE SEQUENCE [LARGE SCALE GENOMIC DNA]</scope>
</reference>
<gene>
    <name evidence="2" type="ORF">AVEN_170300_1</name>
</gene>
<comment type="caution">
    <text evidence="2">The sequence shown here is derived from an EMBL/GenBank/DDBJ whole genome shotgun (WGS) entry which is preliminary data.</text>
</comment>
<evidence type="ECO:0000256" key="1">
    <source>
        <dbReference type="SAM" id="MobiDB-lite"/>
    </source>
</evidence>